<keyword evidence="2" id="KW-1185">Reference proteome</keyword>
<proteinExistence type="predicted"/>
<accession>A0AAE0L474</accession>
<name>A0AAE0L474_9CHLO</name>
<dbReference type="AlphaFoldDB" id="A0AAE0L474"/>
<reference evidence="1 2" key="1">
    <citation type="journal article" date="2015" name="Genome Biol. Evol.">
        <title>Comparative Genomics of a Bacterivorous Green Alga Reveals Evolutionary Causalities and Consequences of Phago-Mixotrophic Mode of Nutrition.</title>
        <authorList>
            <person name="Burns J.A."/>
            <person name="Paasch A."/>
            <person name="Narechania A."/>
            <person name="Kim E."/>
        </authorList>
    </citation>
    <scope>NUCLEOTIDE SEQUENCE [LARGE SCALE GENOMIC DNA]</scope>
    <source>
        <strain evidence="1 2">PLY_AMNH</strain>
    </source>
</reference>
<protein>
    <submittedName>
        <fullName evidence="1">Uncharacterized protein</fullName>
    </submittedName>
</protein>
<evidence type="ECO:0000313" key="1">
    <source>
        <dbReference type="EMBL" id="KAK3271531.1"/>
    </source>
</evidence>
<comment type="caution">
    <text evidence="1">The sequence shown here is derived from an EMBL/GenBank/DDBJ whole genome shotgun (WGS) entry which is preliminary data.</text>
</comment>
<dbReference type="Proteomes" id="UP001190700">
    <property type="component" value="Unassembled WGS sequence"/>
</dbReference>
<dbReference type="EMBL" id="LGRX02009629">
    <property type="protein sequence ID" value="KAK3271531.1"/>
    <property type="molecule type" value="Genomic_DNA"/>
</dbReference>
<sequence>MQDVLQHAYTCIPIPCRIWQPKSDGSNLDSSLSNLQGKVIIKFLAENSDRCGELTVNQPWQAVIKDVPYKVPIDLGGVDPVLSYVPFIDNAYNLPGEYIIRLRRLLQGSAGPGEAGRKASRLVENMEGVRQEAENLRVAEGPGLSAGGLAFRGAEQGLARAGDVLGLGRRGQFDGSQQAGESLSAGAVGMGGMSHGNIQRLVSFPAFEARLEGRGGPASEARLEYADHVVVEALRSGGRGGLAPEARLLCAGGAVAGPPQAGGRLLEEAVDMGGTGTDWRWVREF</sequence>
<gene>
    <name evidence="1" type="ORF">CYMTET_20125</name>
</gene>
<evidence type="ECO:0000313" key="2">
    <source>
        <dbReference type="Proteomes" id="UP001190700"/>
    </source>
</evidence>
<organism evidence="1 2">
    <name type="scientific">Cymbomonas tetramitiformis</name>
    <dbReference type="NCBI Taxonomy" id="36881"/>
    <lineage>
        <taxon>Eukaryota</taxon>
        <taxon>Viridiplantae</taxon>
        <taxon>Chlorophyta</taxon>
        <taxon>Pyramimonadophyceae</taxon>
        <taxon>Pyramimonadales</taxon>
        <taxon>Pyramimonadaceae</taxon>
        <taxon>Cymbomonas</taxon>
    </lineage>
</organism>